<dbReference type="OrthoDB" id="4950291at2"/>
<dbReference type="PROSITE" id="PS51257">
    <property type="entry name" value="PROKAR_LIPOPROTEIN"/>
    <property type="match status" value="1"/>
</dbReference>
<feature type="region of interest" description="Disordered" evidence="1">
    <location>
        <begin position="32"/>
        <end position="92"/>
    </location>
</feature>
<protein>
    <submittedName>
        <fullName evidence="2">Uncharacterized protein</fullName>
    </submittedName>
</protein>
<accession>A0A1M5J1K1</accession>
<dbReference type="Proteomes" id="UP000184471">
    <property type="component" value="Unassembled WGS sequence"/>
</dbReference>
<organism evidence="2 3">
    <name type="scientific">Geodermatophilus nigrescens</name>
    <dbReference type="NCBI Taxonomy" id="1070870"/>
    <lineage>
        <taxon>Bacteria</taxon>
        <taxon>Bacillati</taxon>
        <taxon>Actinomycetota</taxon>
        <taxon>Actinomycetes</taxon>
        <taxon>Geodermatophilales</taxon>
        <taxon>Geodermatophilaceae</taxon>
        <taxon>Geodermatophilus</taxon>
    </lineage>
</organism>
<feature type="compositionally biased region" description="Low complexity" evidence="1">
    <location>
        <begin position="66"/>
        <end position="78"/>
    </location>
</feature>
<dbReference type="RefSeq" id="WP_073420245.1">
    <property type="nucleotide sequence ID" value="NZ_FQVX01000002.1"/>
</dbReference>
<dbReference type="STRING" id="1070870.SAMN05444351_2314"/>
<feature type="compositionally biased region" description="Low complexity" evidence="1">
    <location>
        <begin position="39"/>
        <end position="48"/>
    </location>
</feature>
<evidence type="ECO:0000313" key="3">
    <source>
        <dbReference type="Proteomes" id="UP000184471"/>
    </source>
</evidence>
<name>A0A1M5J1K1_9ACTN</name>
<proteinExistence type="predicted"/>
<feature type="compositionally biased region" description="Acidic residues" evidence="1">
    <location>
        <begin position="49"/>
        <end position="65"/>
    </location>
</feature>
<gene>
    <name evidence="2" type="ORF">SAMN05444351_2314</name>
</gene>
<sequence length="225" mass="23587">MSRPTPRARAAAFALGATLLAGLTGCEWPDVSMSPGLGAAAAETTEAADPTDEPAEETAAEETAAEETATTDEVTVPTPVRPAGDLDAGSLTRALPAGDRTVVVDYWTADQATTWTAAQDKTIQIAAHVEGGDDETEVLVTRFAATTDDGTARVLAAEDRGEFALMPPFSYTTALTLTEATPAATSLTVTVQFDLLVETEPGAQRYFRQTVLDTLELPLLQEDPS</sequence>
<reference evidence="2 3" key="1">
    <citation type="submission" date="2016-11" db="EMBL/GenBank/DDBJ databases">
        <authorList>
            <person name="Jaros S."/>
            <person name="Januszkiewicz K."/>
            <person name="Wedrychowicz H."/>
        </authorList>
    </citation>
    <scope>NUCLEOTIDE SEQUENCE [LARGE SCALE GENOMIC DNA]</scope>
    <source>
        <strain evidence="2 3">DSM 45408</strain>
    </source>
</reference>
<dbReference type="AlphaFoldDB" id="A0A1M5J1K1"/>
<keyword evidence="3" id="KW-1185">Reference proteome</keyword>
<evidence type="ECO:0000313" key="2">
    <source>
        <dbReference type="EMBL" id="SHG34488.1"/>
    </source>
</evidence>
<dbReference type="EMBL" id="FQVX01000002">
    <property type="protein sequence ID" value="SHG34488.1"/>
    <property type="molecule type" value="Genomic_DNA"/>
</dbReference>
<evidence type="ECO:0000256" key="1">
    <source>
        <dbReference type="SAM" id="MobiDB-lite"/>
    </source>
</evidence>